<dbReference type="PANTHER" id="PTHR31283:SF16">
    <property type="entry name" value="CTAG2 LIKE 2"/>
    <property type="match status" value="1"/>
</dbReference>
<comment type="similarity">
    <text evidence="1">Belongs to the CTAG/PCC1 family.</text>
</comment>
<dbReference type="InterPro" id="IPR015419">
    <property type="entry name" value="CTAG/Pcc1"/>
</dbReference>
<dbReference type="GeneID" id="132535895"/>
<reference evidence="4 5" key="1">
    <citation type="submission" date="2025-05" db="UniProtKB">
        <authorList>
            <consortium name="RefSeq"/>
        </authorList>
    </citation>
    <scope>IDENTIFICATION</scope>
</reference>
<accession>A0ABM3WS62</accession>
<proteinExistence type="inferred from homology"/>
<dbReference type="PANTHER" id="PTHR31283">
    <property type="entry name" value="EKC/KEOPS COMPLEX SUBUNIT PCC1 FAMILY MEMBER"/>
    <property type="match status" value="1"/>
</dbReference>
<evidence type="ECO:0000313" key="5">
    <source>
        <dbReference type="RefSeq" id="XP_060039412.1"/>
    </source>
</evidence>
<keyword evidence="3" id="KW-1185">Reference proteome</keyword>
<evidence type="ECO:0000313" key="3">
    <source>
        <dbReference type="Proteomes" id="UP001652624"/>
    </source>
</evidence>
<dbReference type="Pfam" id="PF09341">
    <property type="entry name" value="Pcc1"/>
    <property type="match status" value="1"/>
</dbReference>
<gene>
    <name evidence="4" type="primary">LOC132535895</name>
    <name evidence="5" type="synonym">LOC132535899</name>
</gene>
<evidence type="ECO:0000256" key="1">
    <source>
        <dbReference type="ARBA" id="ARBA00007073"/>
    </source>
</evidence>
<dbReference type="RefSeq" id="XP_060039409.1">
    <property type="nucleotide sequence ID" value="XM_060183426.1"/>
</dbReference>
<dbReference type="Gene3D" id="3.30.310.50">
    <property type="entry name" value="Alpha-D-phosphohexomutase, C-terminal domain"/>
    <property type="match status" value="1"/>
</dbReference>
<organism evidence="3 4">
    <name type="scientific">Erinaceus europaeus</name>
    <name type="common">Western European hedgehog</name>
    <dbReference type="NCBI Taxonomy" id="9365"/>
    <lineage>
        <taxon>Eukaryota</taxon>
        <taxon>Metazoa</taxon>
        <taxon>Chordata</taxon>
        <taxon>Craniata</taxon>
        <taxon>Vertebrata</taxon>
        <taxon>Euteleostomi</taxon>
        <taxon>Mammalia</taxon>
        <taxon>Eutheria</taxon>
        <taxon>Laurasiatheria</taxon>
        <taxon>Eulipotyphla</taxon>
        <taxon>Erinaceidae</taxon>
        <taxon>Erinaceinae</taxon>
        <taxon>Erinaceus</taxon>
    </lineage>
</organism>
<sequence length="172" mass="17889">MGQPVWAALGPAQSPLGALDAMRASDDDDGAGPSGARGHYSPALRSCLQGFGTGAAPQQQQQQHRGADSLAAAAPPAAGLGAAHVGGQLLRFTLTVPFRSGVEAEMARRSLLPDAQGHQGLVQKEIFVDGTTLAVRWAAEDPMLFRVSVGAFLDKLSLVVRNIRRFGTPPLA</sequence>
<name>A0ABM3WS62_ERIEU</name>
<dbReference type="Proteomes" id="UP001652624">
    <property type="component" value="Chromosome X"/>
</dbReference>
<evidence type="ECO:0000256" key="2">
    <source>
        <dbReference type="SAM" id="MobiDB-lite"/>
    </source>
</evidence>
<protein>
    <submittedName>
        <fullName evidence="4 5">EKC/KEOPS complex subunit LAGE3-like</fullName>
    </submittedName>
</protein>
<dbReference type="RefSeq" id="XP_060039412.1">
    <property type="nucleotide sequence ID" value="XM_060183429.1"/>
</dbReference>
<evidence type="ECO:0000313" key="4">
    <source>
        <dbReference type="RefSeq" id="XP_060039409.1"/>
    </source>
</evidence>
<feature type="region of interest" description="Disordered" evidence="2">
    <location>
        <begin position="51"/>
        <end position="71"/>
    </location>
</feature>